<dbReference type="SUPFAM" id="SSF52540">
    <property type="entry name" value="P-loop containing nucleoside triphosphate hydrolases"/>
    <property type="match status" value="1"/>
</dbReference>
<evidence type="ECO:0000259" key="3">
    <source>
        <dbReference type="Pfam" id="PF01926"/>
    </source>
</evidence>
<dbReference type="GO" id="GO:0043024">
    <property type="term" value="F:ribosomal small subunit binding"/>
    <property type="evidence" value="ECO:0007669"/>
    <property type="project" value="TreeGrafter"/>
</dbReference>
<evidence type="ECO:0000256" key="1">
    <source>
        <dbReference type="SAM" id="MobiDB-lite"/>
    </source>
</evidence>
<dbReference type="RefSeq" id="WP_235432261.1">
    <property type="nucleotide sequence ID" value="NZ_HF570958.1"/>
</dbReference>
<dbReference type="InterPro" id="IPR027417">
    <property type="entry name" value="P-loop_NTPase"/>
</dbReference>
<dbReference type="Proteomes" id="UP000035721">
    <property type="component" value="Unassembled WGS sequence"/>
</dbReference>
<keyword evidence="5" id="KW-1185">Reference proteome</keyword>
<dbReference type="GO" id="GO:0000028">
    <property type="term" value="P:ribosomal small subunit assembly"/>
    <property type="evidence" value="ECO:0007669"/>
    <property type="project" value="TreeGrafter"/>
</dbReference>
<dbReference type="Pfam" id="PF01926">
    <property type="entry name" value="MMR_HSR1"/>
    <property type="match status" value="1"/>
</dbReference>
<keyword evidence="2" id="KW-0812">Transmembrane</keyword>
<name>A0A077LZU8_9MICO</name>
<protein>
    <submittedName>
        <fullName evidence="4">Putative ABC transporter</fullName>
    </submittedName>
</protein>
<dbReference type="STRING" id="1194083.BN12_20043"/>
<organism evidence="4 5">
    <name type="scientific">Nostocoides japonicum T1-X7</name>
    <dbReference type="NCBI Taxonomy" id="1194083"/>
    <lineage>
        <taxon>Bacteria</taxon>
        <taxon>Bacillati</taxon>
        <taxon>Actinomycetota</taxon>
        <taxon>Actinomycetes</taxon>
        <taxon>Micrococcales</taxon>
        <taxon>Intrasporangiaceae</taxon>
        <taxon>Nostocoides</taxon>
    </lineage>
</organism>
<evidence type="ECO:0000256" key="2">
    <source>
        <dbReference type="SAM" id="Phobius"/>
    </source>
</evidence>
<accession>A0A077LZU8</accession>
<dbReference type="InterPro" id="IPR005662">
    <property type="entry name" value="GTPase_Era-like"/>
</dbReference>
<dbReference type="Gene3D" id="3.40.50.300">
    <property type="entry name" value="P-loop containing nucleotide triphosphate hydrolases"/>
    <property type="match status" value="1"/>
</dbReference>
<feature type="transmembrane region" description="Helical" evidence="2">
    <location>
        <begin position="524"/>
        <end position="550"/>
    </location>
</feature>
<feature type="transmembrane region" description="Helical" evidence="2">
    <location>
        <begin position="481"/>
        <end position="512"/>
    </location>
</feature>
<dbReference type="AlphaFoldDB" id="A0A077LZU8"/>
<dbReference type="GO" id="GO:0005829">
    <property type="term" value="C:cytosol"/>
    <property type="evidence" value="ECO:0007669"/>
    <property type="project" value="TreeGrafter"/>
</dbReference>
<gene>
    <name evidence="4" type="ORF">BN12_20043</name>
</gene>
<dbReference type="PANTHER" id="PTHR42698">
    <property type="entry name" value="GTPASE ERA"/>
    <property type="match status" value="1"/>
</dbReference>
<comment type="caution">
    <text evidence="4">The sequence shown here is derived from an EMBL/GenBank/DDBJ whole genome shotgun (WGS) entry which is preliminary data.</text>
</comment>
<evidence type="ECO:0000313" key="4">
    <source>
        <dbReference type="EMBL" id="CCH77500.1"/>
    </source>
</evidence>
<sequence length="604" mass="62874">MSTEELGERALALEIALTRGGAELDADAAARASAVVQKIRERTALTGDFTVVALAGATGSGKSSLFNALVGAPVATVGVRRPTTSTPTAAVWGEADASALLDWLAVGSRHHLDSGTVEKTAGVLVEGAAGGHAGGTVGRPSGRAADVRAEGDRRGAGGTGTSEAGAVGALDGLVLLDLPDVDSRDLRHRAEAERVLELADVFVWVTDPQKYADARLHDDFVAALATHDAVSVVVLNQVDRLTPEQATECAGDLHRLLRADGLHDVTLFSTSATQGTGVDELRQRLANAVAGRGAARMRLAADVSAAAAALLPDVADLDGASVDSAGHGLGGAGHGPGVDGAGRERLVDALVRAAGIPTVVAAVERDYVHEALGRTGWPFTRWARSLRPRPLRRLRLEQVPEVSQADVLAVTGRSSLPPPTPAARAAVDLATRQLGDTAAAGLPVRWAEAVHDAAAPPGPDVADALDQAIVRTPLREPPPRWWAFVNAAHVVLAVAAVVGLAWLVVLAVMGWLQLPDVHTPHLGWFPVPTVLLVGGLILGLLLSTLSRWLARIGARRRAHRVERRLRSAVTEVADDRIVAPVEAVLARHAETRTALARARALPRG</sequence>
<dbReference type="GO" id="GO:0005525">
    <property type="term" value="F:GTP binding"/>
    <property type="evidence" value="ECO:0007669"/>
    <property type="project" value="InterPro"/>
</dbReference>
<dbReference type="PANTHER" id="PTHR42698:SF1">
    <property type="entry name" value="GTPASE ERA, MITOCHONDRIAL"/>
    <property type="match status" value="1"/>
</dbReference>
<keyword evidence="2" id="KW-0472">Membrane</keyword>
<feature type="compositionally biased region" description="Basic and acidic residues" evidence="1">
    <location>
        <begin position="145"/>
        <end position="155"/>
    </location>
</feature>
<evidence type="ECO:0000313" key="5">
    <source>
        <dbReference type="Proteomes" id="UP000035721"/>
    </source>
</evidence>
<keyword evidence="2" id="KW-1133">Transmembrane helix</keyword>
<dbReference type="EMBL" id="CAJB01000112">
    <property type="protein sequence ID" value="CCH77500.1"/>
    <property type="molecule type" value="Genomic_DNA"/>
</dbReference>
<dbReference type="InterPro" id="IPR006073">
    <property type="entry name" value="GTP-bd"/>
</dbReference>
<proteinExistence type="predicted"/>
<feature type="domain" description="G" evidence="3">
    <location>
        <begin position="52"/>
        <end position="94"/>
    </location>
</feature>
<reference evidence="4 5" key="1">
    <citation type="journal article" date="2013" name="ISME J.">
        <title>A metabolic model for members of the genus Tetrasphaera involved in enhanced biological phosphorus removal.</title>
        <authorList>
            <person name="Kristiansen R."/>
            <person name="Nguyen H.T.T."/>
            <person name="Saunders A.M."/>
            <person name="Nielsen J.L."/>
            <person name="Wimmer R."/>
            <person name="Le V.Q."/>
            <person name="McIlroy S.J."/>
            <person name="Petrovski S."/>
            <person name="Seviour R.J."/>
            <person name="Calteau A."/>
            <person name="Nielsen K.L."/>
            <person name="Nielsen P.H."/>
        </authorList>
    </citation>
    <scope>NUCLEOTIDE SEQUENCE [LARGE SCALE GENOMIC DNA]</scope>
    <source>
        <strain evidence="4 5">T1-X7</strain>
    </source>
</reference>
<dbReference type="GO" id="GO:0019843">
    <property type="term" value="F:rRNA binding"/>
    <property type="evidence" value="ECO:0007669"/>
    <property type="project" value="TreeGrafter"/>
</dbReference>
<feature type="region of interest" description="Disordered" evidence="1">
    <location>
        <begin position="129"/>
        <end position="163"/>
    </location>
</feature>